<dbReference type="InterPro" id="IPR031025">
    <property type="entry name" value="LruC_dom"/>
</dbReference>
<evidence type="ECO:0000313" key="3">
    <source>
        <dbReference type="EMBL" id="WKN34476.1"/>
    </source>
</evidence>
<reference evidence="3" key="2">
    <citation type="journal article" date="2024" name="Antonie Van Leeuwenhoek">
        <title>Roseihalotalea indica gen. nov., sp. nov., a halophilic Bacteroidetes from mesopelagic Southwest Indian Ocean with higher carbohydrate metabolic potential.</title>
        <authorList>
            <person name="Chen B."/>
            <person name="Zhang M."/>
            <person name="Lin D."/>
            <person name="Ye J."/>
            <person name="Tang K."/>
        </authorList>
    </citation>
    <scope>NUCLEOTIDE SEQUENCE</scope>
    <source>
        <strain evidence="3">TK19036</strain>
    </source>
</reference>
<dbReference type="EMBL" id="CP120682">
    <property type="protein sequence ID" value="WKN34476.1"/>
    <property type="molecule type" value="Genomic_DNA"/>
</dbReference>
<dbReference type="PROSITE" id="PS51257">
    <property type="entry name" value="PROKAR_LIPOPROTEIN"/>
    <property type="match status" value="1"/>
</dbReference>
<name>A0AA49GIV3_9BACT</name>
<gene>
    <name evidence="3" type="ORF">K4G66_19040</name>
</gene>
<dbReference type="Pfam" id="PF13448">
    <property type="entry name" value="DUF4114"/>
    <property type="match status" value="1"/>
</dbReference>
<dbReference type="AlphaFoldDB" id="A0AA49GIV3"/>
<dbReference type="InterPro" id="IPR032295">
    <property type="entry name" value="DUF4842"/>
</dbReference>
<evidence type="ECO:0000259" key="2">
    <source>
        <dbReference type="Pfam" id="PF16130"/>
    </source>
</evidence>
<accession>A0AA49GIV3</accession>
<sequence>MKKTVLITGLAIFLLGCEKIWQDEPNTNQENSSLDQAIITEDFDFKTTSEVNLTVSTLDNEDKPLSGVYLSVYYVLDTVPIYQGKGITAADGTLKFSMSLPSFVEELIVETEYIGLPRMHTVAVQDGDNQLTVGGRLSPATSGRTEKLPSRANARQEVSSLSYLSSYDGDGVPNNLLPVNDYISQDLLDLINTTLPERYPVPTYNPEYLSDDLSADAQLRDSAEVWITFVHEGAGWRNTLGYYTYDLSTPPQSVDDIEDFYVIFPNVSFKYEGGNLQSGNKVSLGTFPANTGIGWFLIPNAWNGSEPIVQSGIKYSEKDFNTFTGEQYRQHTVLLKDKTREILLLGMEDTSRPGGDNDFNDAVFYVSANPFEALITDNLESTKTVGNDIDGDGVADQNDAYPNDATRAFDIYTPGENSFGSVGFEDNWPQKGDYDMNDVVVEYNYQFVTNASNRAIEMIAQYKLVATGASYSNGFGVELPVAASQINTATITGATSQFSVDGKEAGQDNAVFIIFDDAHAAIGASGPVNTVSNKAKITPVNFELRVTFTEPIALTDLGYAPFNPFIFVDGDRGREVHLPDYAPTQKAEASWFGNIHDTSDPAQFRYYKSSRNLPWAINVPVSFEYPEEYAAINIAHKKFTHWAEQGGKDFKDWYLNKTNYRDVNHLYK</sequence>
<reference evidence="3" key="1">
    <citation type="journal article" date="2023" name="Comput. Struct. Biotechnol. J.">
        <title>Discovery of a novel marine Bacteroidetes with a rich repertoire of carbohydrate-active enzymes.</title>
        <authorList>
            <person name="Chen B."/>
            <person name="Liu G."/>
            <person name="Chen Q."/>
            <person name="Wang H."/>
            <person name="Liu L."/>
            <person name="Tang K."/>
        </authorList>
    </citation>
    <scope>NUCLEOTIDE SEQUENCE</scope>
    <source>
        <strain evidence="3">TK19036</strain>
    </source>
</reference>
<feature type="domain" description="DUF4842" evidence="2">
    <location>
        <begin position="454"/>
        <end position="654"/>
    </location>
</feature>
<dbReference type="Pfam" id="PF16130">
    <property type="entry name" value="DUF4842"/>
    <property type="match status" value="1"/>
</dbReference>
<dbReference type="InterPro" id="IPR025193">
    <property type="entry name" value="DUF4114"/>
</dbReference>
<dbReference type="NCBIfam" id="TIGR04456">
    <property type="entry name" value="LruC_dom"/>
    <property type="match status" value="1"/>
</dbReference>
<protein>
    <submittedName>
        <fullName evidence="3">LruC domain-containing protein</fullName>
    </submittedName>
</protein>
<proteinExistence type="predicted"/>
<feature type="domain" description="DUF4114" evidence="1">
    <location>
        <begin position="287"/>
        <end position="369"/>
    </location>
</feature>
<organism evidence="3">
    <name type="scientific">Roseihalotalea indica</name>
    <dbReference type="NCBI Taxonomy" id="2867963"/>
    <lineage>
        <taxon>Bacteria</taxon>
        <taxon>Pseudomonadati</taxon>
        <taxon>Bacteroidota</taxon>
        <taxon>Cytophagia</taxon>
        <taxon>Cytophagales</taxon>
        <taxon>Catalimonadaceae</taxon>
        <taxon>Roseihalotalea</taxon>
    </lineage>
</organism>
<evidence type="ECO:0000259" key="1">
    <source>
        <dbReference type="Pfam" id="PF13448"/>
    </source>
</evidence>